<dbReference type="SMART" id="SM00324">
    <property type="entry name" value="RhoGAP"/>
    <property type="match status" value="1"/>
</dbReference>
<evidence type="ECO:0000256" key="4">
    <source>
        <dbReference type="ARBA" id="ARBA00023329"/>
    </source>
</evidence>
<dbReference type="GO" id="GO:0031901">
    <property type="term" value="C:early endosome membrane"/>
    <property type="evidence" value="ECO:0007669"/>
    <property type="project" value="UniProtKB-SubCell"/>
</dbReference>
<organism evidence="7 8">
    <name type="scientific">Sparassis crispa</name>
    <dbReference type="NCBI Taxonomy" id="139825"/>
    <lineage>
        <taxon>Eukaryota</taxon>
        <taxon>Fungi</taxon>
        <taxon>Dikarya</taxon>
        <taxon>Basidiomycota</taxon>
        <taxon>Agaricomycotina</taxon>
        <taxon>Agaricomycetes</taxon>
        <taxon>Polyporales</taxon>
        <taxon>Sparassidaceae</taxon>
        <taxon>Sparassis</taxon>
    </lineage>
</organism>
<dbReference type="InterPro" id="IPR008936">
    <property type="entry name" value="Rho_GTPase_activation_prot"/>
</dbReference>
<dbReference type="InterPro" id="IPR000198">
    <property type="entry name" value="RhoGAP_dom"/>
</dbReference>
<dbReference type="SMART" id="SM00128">
    <property type="entry name" value="IPPc"/>
    <property type="match status" value="1"/>
</dbReference>
<evidence type="ECO:0000256" key="5">
    <source>
        <dbReference type="SAM" id="MobiDB-lite"/>
    </source>
</evidence>
<gene>
    <name evidence="7" type="ORF">SCP_0503900</name>
</gene>
<dbReference type="Proteomes" id="UP000287166">
    <property type="component" value="Unassembled WGS sequence"/>
</dbReference>
<dbReference type="RefSeq" id="XP_027614255.1">
    <property type="nucleotide sequence ID" value="XM_027758454.1"/>
</dbReference>
<evidence type="ECO:0000256" key="1">
    <source>
        <dbReference type="ARBA" id="ARBA00004146"/>
    </source>
</evidence>
<proteinExistence type="predicted"/>
<keyword evidence="4" id="KW-0968">Cytoplasmic vesicle</keyword>
<dbReference type="Pfam" id="PF00620">
    <property type="entry name" value="RhoGAP"/>
    <property type="match status" value="1"/>
</dbReference>
<dbReference type="Pfam" id="PF22669">
    <property type="entry name" value="Exo_endo_phos2"/>
    <property type="match status" value="1"/>
</dbReference>
<dbReference type="InterPro" id="IPR046985">
    <property type="entry name" value="IP5"/>
</dbReference>
<dbReference type="SUPFAM" id="SSF48350">
    <property type="entry name" value="GTPase activation domain, GAP"/>
    <property type="match status" value="1"/>
</dbReference>
<evidence type="ECO:0000256" key="3">
    <source>
        <dbReference type="ARBA" id="ARBA00022753"/>
    </source>
</evidence>
<dbReference type="PROSITE" id="PS50238">
    <property type="entry name" value="RHOGAP"/>
    <property type="match status" value="1"/>
</dbReference>
<dbReference type="Gene3D" id="2.60.40.10">
    <property type="entry name" value="Immunoglobulins"/>
    <property type="match status" value="1"/>
</dbReference>
<comment type="caution">
    <text evidence="7">The sequence shown here is derived from an EMBL/GenBank/DDBJ whole genome shotgun (WGS) entry which is preliminary data.</text>
</comment>
<dbReference type="GeneID" id="38780259"/>
<protein>
    <submittedName>
        <fullName evidence="7">DNase I-like protein</fullName>
    </submittedName>
</protein>
<dbReference type="PANTHER" id="PTHR11200">
    <property type="entry name" value="INOSITOL 5-PHOSPHATASE"/>
    <property type="match status" value="1"/>
</dbReference>
<dbReference type="GO" id="GO:0004439">
    <property type="term" value="F:phosphatidylinositol-4,5-bisphosphate 5-phosphatase activity"/>
    <property type="evidence" value="ECO:0007669"/>
    <property type="project" value="TreeGrafter"/>
</dbReference>
<dbReference type="EMBL" id="BFAD01000005">
    <property type="protein sequence ID" value="GBE83342.1"/>
    <property type="molecule type" value="Genomic_DNA"/>
</dbReference>
<sequence length="1012" mass="112179">MSVSLQTVLQSLLRPSEVVKVALETTLVPINRDPETSEYVVVKSDRQAKKILVVVSHLDSNSGSEQGCVFVFKPKTQFHSNNSLEYTIEHVFPVVGTFSISMAQPRRGPVDLSAGAVLNRPRTEFMLTIKAGHDPTVDPLPLLTDNIRELRSVIAECKHLKEAFPAQPVYDVATTFSWIAPYLLQDSQPPLLSPIPPDLRGSYKPVHTILSPASAGFPGDEALDIALIREDWMRNKVREELVEKCNEKASIRIRTGTFNVNGKMPSQDLSVWVQGRMLGVTELIPPLAEISPLSLGEVVKDPMDDVSGKDIKNSTSEGPTCTRTLRVETLTTADSTPSSSTASATGTVVQNRPEPGIDSLEDSTDPDLIVLAFQELDLSTEALLYSTKTLREDAWCMAAFAGLGEKAVLYEKLTSRQLVGMLLVVIVKKRLKMCFGDIKTTSVGAGIMGVMGNKGATAIRLTFTPVVASHATRPRPPPTVLTFVNSHLAAFEEMYERRNADFHDLSKRLVFDSGIPVAGSLDQGRGYVPATIQLSVFETDALFWMVNLNYRINLPDIDVRTLLSSDLGIKDLRVLLSFDQLGLAMRTGKAFEGFHEHAITHIPSYRFTSGVPTDSRGYDMKRKPAWTDRVLHMASSPITIRQLNYYSCPQITMSDHRPVSAEFELEVPVINMVTYESFIHGLWRDVASMEDSDDNSARVRVSSTSIDFGKISYKRRMTKHVDLENFGKIPCTFRFVSTSTGAAVNPEWLEIQSKAGLLLPCEKTTIAFSVYVDHRVASRLNMGPVDLEWTLILHVALGKDHFISVNGQYERTCFAMTLAQLTRLPRPARALRTADELLPEDAAVAAPREIMRLVNWLMSNAVEVKSQAGLFVEAAEEALVDRIHECLDTGADLDCVEQCKESRFALAVGECLLQLLAALPEPVVPIDLHPRCVQMTSRDEAFELLNEFPKESVNVWISITAFLYFIGQISSSPTRTELLVAKFSSVLLKDDDTSIIPVSIVGKRNFLRYFVE</sequence>
<keyword evidence="3" id="KW-0967">Endosome</keyword>
<evidence type="ECO:0000256" key="2">
    <source>
        <dbReference type="ARBA" id="ARBA00004580"/>
    </source>
</evidence>
<dbReference type="STRING" id="139825.A0A401GMC9"/>
<dbReference type="OrthoDB" id="7862313at2759"/>
<dbReference type="GO" id="GO:0046856">
    <property type="term" value="P:phosphatidylinositol dephosphorylation"/>
    <property type="evidence" value="ECO:0007669"/>
    <property type="project" value="InterPro"/>
</dbReference>
<evidence type="ECO:0000313" key="8">
    <source>
        <dbReference type="Proteomes" id="UP000287166"/>
    </source>
</evidence>
<feature type="compositionally biased region" description="Low complexity" evidence="5">
    <location>
        <begin position="332"/>
        <end position="347"/>
    </location>
</feature>
<dbReference type="SUPFAM" id="SSF56219">
    <property type="entry name" value="DNase I-like"/>
    <property type="match status" value="1"/>
</dbReference>
<evidence type="ECO:0000259" key="6">
    <source>
        <dbReference type="PROSITE" id="PS50238"/>
    </source>
</evidence>
<feature type="region of interest" description="Disordered" evidence="5">
    <location>
        <begin position="332"/>
        <end position="363"/>
    </location>
</feature>
<reference evidence="7 8" key="1">
    <citation type="journal article" date="2018" name="Sci. Rep.">
        <title>Genome sequence of the cauliflower mushroom Sparassis crispa (Hanabiratake) and its association with beneficial usage.</title>
        <authorList>
            <person name="Kiyama R."/>
            <person name="Furutani Y."/>
            <person name="Kawaguchi K."/>
            <person name="Nakanishi T."/>
        </authorList>
    </citation>
    <scope>NUCLEOTIDE SEQUENCE [LARGE SCALE GENOMIC DNA]</scope>
</reference>
<comment type="subcellular location">
    <subcellularLocation>
        <location evidence="2">Cytoplasmic vesicle</location>
        <location evidence="2">Phagosome membrane</location>
    </subcellularLocation>
    <subcellularLocation>
        <location evidence="1">Early endosome membrane</location>
    </subcellularLocation>
</comment>
<evidence type="ECO:0000313" key="7">
    <source>
        <dbReference type="EMBL" id="GBE83342.1"/>
    </source>
</evidence>
<dbReference type="PANTHER" id="PTHR11200:SF300">
    <property type="entry name" value="TYPE II INOSITOL 1,4,5-TRISPHOSPHATE 5-PHOSPHATASE"/>
    <property type="match status" value="1"/>
</dbReference>
<dbReference type="Gene3D" id="1.10.555.10">
    <property type="entry name" value="Rho GTPase activation protein"/>
    <property type="match status" value="1"/>
</dbReference>
<feature type="domain" description="Rho-GAP" evidence="6">
    <location>
        <begin position="832"/>
        <end position="1012"/>
    </location>
</feature>
<dbReference type="GO" id="GO:0007165">
    <property type="term" value="P:signal transduction"/>
    <property type="evidence" value="ECO:0007669"/>
    <property type="project" value="InterPro"/>
</dbReference>
<dbReference type="AlphaFoldDB" id="A0A401GMC9"/>
<name>A0A401GMC9_9APHY</name>
<accession>A0A401GMC9</accession>
<dbReference type="Pfam" id="PF21310">
    <property type="entry name" value="OCRL-like_ASH"/>
    <property type="match status" value="1"/>
</dbReference>
<dbReference type="InterPro" id="IPR048869">
    <property type="entry name" value="OCRL-1_2_ASH"/>
</dbReference>
<dbReference type="InterPro" id="IPR036691">
    <property type="entry name" value="Endo/exonu/phosph_ase_sf"/>
</dbReference>
<keyword evidence="8" id="KW-1185">Reference proteome</keyword>
<dbReference type="InParanoid" id="A0A401GMC9"/>
<dbReference type="Gene3D" id="3.60.10.10">
    <property type="entry name" value="Endonuclease/exonuclease/phosphatase"/>
    <property type="match status" value="1"/>
</dbReference>
<dbReference type="InterPro" id="IPR000300">
    <property type="entry name" value="IPPc"/>
</dbReference>
<dbReference type="InterPro" id="IPR013783">
    <property type="entry name" value="Ig-like_fold"/>
</dbReference>